<sequence length="533" mass="53811">MATRRSLSIVVACLLLIGGVILFGFPATSPAAPETGQYVKYYTVKDGSEQLNDIATRLLGDGARSTEIYNLNAGRTQLDGGKLTDARTLKSGWSLILPWDAVGDGVQYGELPAAAPVAPPKSPQPNSAQGQGRPPSSPPASPKPSNNPQSNNNPANTGKECATAAASTPQSNWAGLRMAPDQAWERTKGKGVLVAVIDSGVDASLPQLSGRVTEGADIVAGSGRGDADCLGSGTAMASIIGAQPEGDAAVVGIAPEATILPVRLVHGTTQSDAAAEATAVEVAVSAGASVVALGSFVDLRDPAVSAAVTSALKHDVLVVAGAPTENVRLPAIPPGAPGALLSVAGVGVDGQLAGSYQPGTVDVVAPGIEVPTLGTNGTGVVVNSGTQYAVAYAAGEAALVRAAYPHLSAAQVRNRMRVTADKMGAAGDQATSFGSGMINPSAALSATVADETHAAPVDDGRSGTAGRILAVVVLVIVLIVAIAMLALRLRRWARPDDDDDDDDDFPHDTHNPGYDSDRDSESGENAVAARDAG</sequence>
<comment type="similarity">
    <text evidence="1 5">Belongs to the peptidase S8 family.</text>
</comment>
<protein>
    <recommendedName>
        <fullName evidence="8">Peptidase S8/S53 domain-containing protein</fullName>
    </recommendedName>
</protein>
<evidence type="ECO:0000313" key="10">
    <source>
        <dbReference type="Proteomes" id="UP000619260"/>
    </source>
</evidence>
<feature type="compositionally biased region" description="Acidic residues" evidence="6">
    <location>
        <begin position="496"/>
        <end position="505"/>
    </location>
</feature>
<dbReference type="PRINTS" id="PR00723">
    <property type="entry name" value="SUBTILISIN"/>
</dbReference>
<reference evidence="9" key="1">
    <citation type="submission" date="2021-01" db="EMBL/GenBank/DDBJ databases">
        <title>Whole genome shotgun sequence of Virgisporangium aliadipatigenens NBRC 105644.</title>
        <authorList>
            <person name="Komaki H."/>
            <person name="Tamura T."/>
        </authorList>
    </citation>
    <scope>NUCLEOTIDE SEQUENCE</scope>
    <source>
        <strain evidence="9">NBRC 105644</strain>
    </source>
</reference>
<dbReference type="PANTHER" id="PTHR43806">
    <property type="entry name" value="PEPTIDASE S8"/>
    <property type="match status" value="1"/>
</dbReference>
<accession>A0A8J3YTI7</accession>
<evidence type="ECO:0000313" key="9">
    <source>
        <dbReference type="EMBL" id="GIJ49551.1"/>
    </source>
</evidence>
<comment type="caution">
    <text evidence="5">Lacks conserved residue(s) required for the propagation of feature annotation.</text>
</comment>
<dbReference type="GO" id="GO:0004252">
    <property type="term" value="F:serine-type endopeptidase activity"/>
    <property type="evidence" value="ECO:0007669"/>
    <property type="project" value="InterPro"/>
</dbReference>
<keyword evidence="7" id="KW-0812">Transmembrane</keyword>
<dbReference type="Gene3D" id="3.40.50.200">
    <property type="entry name" value="Peptidase S8/S53 domain"/>
    <property type="match status" value="1"/>
</dbReference>
<keyword evidence="4" id="KW-0720">Serine protease</keyword>
<dbReference type="InterPro" id="IPR036852">
    <property type="entry name" value="Peptidase_S8/S53_dom_sf"/>
</dbReference>
<keyword evidence="7" id="KW-1133">Transmembrane helix</keyword>
<dbReference type="SUPFAM" id="SSF52743">
    <property type="entry name" value="Subtilisin-like"/>
    <property type="match status" value="1"/>
</dbReference>
<feature type="region of interest" description="Disordered" evidence="6">
    <location>
        <begin position="495"/>
        <end position="533"/>
    </location>
</feature>
<dbReference type="EMBL" id="BOPF01000028">
    <property type="protein sequence ID" value="GIJ49551.1"/>
    <property type="molecule type" value="Genomic_DNA"/>
</dbReference>
<dbReference type="PROSITE" id="PS51892">
    <property type="entry name" value="SUBTILASE"/>
    <property type="match status" value="1"/>
</dbReference>
<keyword evidence="10" id="KW-1185">Reference proteome</keyword>
<dbReference type="InterPro" id="IPR015500">
    <property type="entry name" value="Peptidase_S8_subtilisin-rel"/>
</dbReference>
<evidence type="ECO:0000256" key="5">
    <source>
        <dbReference type="PROSITE-ProRule" id="PRU01240"/>
    </source>
</evidence>
<dbReference type="AlphaFoldDB" id="A0A8J3YTI7"/>
<keyword evidence="7" id="KW-0472">Membrane</keyword>
<dbReference type="Proteomes" id="UP000619260">
    <property type="component" value="Unassembled WGS sequence"/>
</dbReference>
<keyword evidence="3" id="KW-0378">Hydrolase</keyword>
<evidence type="ECO:0000256" key="7">
    <source>
        <dbReference type="SAM" id="Phobius"/>
    </source>
</evidence>
<feature type="compositionally biased region" description="Low complexity" evidence="6">
    <location>
        <begin position="143"/>
        <end position="156"/>
    </location>
</feature>
<feature type="transmembrane region" description="Helical" evidence="7">
    <location>
        <begin position="468"/>
        <end position="487"/>
    </location>
</feature>
<evidence type="ECO:0000256" key="6">
    <source>
        <dbReference type="SAM" id="MobiDB-lite"/>
    </source>
</evidence>
<evidence type="ECO:0000256" key="4">
    <source>
        <dbReference type="ARBA" id="ARBA00022825"/>
    </source>
</evidence>
<name>A0A8J3YTI7_9ACTN</name>
<evidence type="ECO:0000256" key="3">
    <source>
        <dbReference type="ARBA" id="ARBA00022801"/>
    </source>
</evidence>
<evidence type="ECO:0000256" key="1">
    <source>
        <dbReference type="ARBA" id="ARBA00011073"/>
    </source>
</evidence>
<proteinExistence type="inferred from homology"/>
<dbReference type="Pfam" id="PF00082">
    <property type="entry name" value="Peptidase_S8"/>
    <property type="match status" value="1"/>
</dbReference>
<gene>
    <name evidence="9" type="ORF">Val02_64370</name>
</gene>
<evidence type="ECO:0000259" key="8">
    <source>
        <dbReference type="Pfam" id="PF00082"/>
    </source>
</evidence>
<dbReference type="InterPro" id="IPR050131">
    <property type="entry name" value="Peptidase_S8_subtilisin-like"/>
</dbReference>
<keyword evidence="2" id="KW-0645">Protease</keyword>
<evidence type="ECO:0000256" key="2">
    <source>
        <dbReference type="ARBA" id="ARBA00022670"/>
    </source>
</evidence>
<dbReference type="InterPro" id="IPR000209">
    <property type="entry name" value="Peptidase_S8/S53_dom"/>
</dbReference>
<feature type="compositionally biased region" description="Basic and acidic residues" evidence="6">
    <location>
        <begin position="506"/>
        <end position="521"/>
    </location>
</feature>
<dbReference type="PANTHER" id="PTHR43806:SF11">
    <property type="entry name" value="CEREVISIN-RELATED"/>
    <property type="match status" value="1"/>
</dbReference>
<feature type="domain" description="Peptidase S8/S53" evidence="8">
    <location>
        <begin position="189"/>
        <end position="435"/>
    </location>
</feature>
<feature type="region of interest" description="Disordered" evidence="6">
    <location>
        <begin position="113"/>
        <end position="174"/>
    </location>
</feature>
<comment type="caution">
    <text evidence="9">The sequence shown here is derived from an EMBL/GenBank/DDBJ whole genome shotgun (WGS) entry which is preliminary data.</text>
</comment>
<dbReference type="GO" id="GO:0006508">
    <property type="term" value="P:proteolysis"/>
    <property type="evidence" value="ECO:0007669"/>
    <property type="project" value="UniProtKB-KW"/>
</dbReference>
<organism evidence="9 10">
    <name type="scientific">Virgisporangium aliadipatigenens</name>
    <dbReference type="NCBI Taxonomy" id="741659"/>
    <lineage>
        <taxon>Bacteria</taxon>
        <taxon>Bacillati</taxon>
        <taxon>Actinomycetota</taxon>
        <taxon>Actinomycetes</taxon>
        <taxon>Micromonosporales</taxon>
        <taxon>Micromonosporaceae</taxon>
        <taxon>Virgisporangium</taxon>
    </lineage>
</organism>